<evidence type="ECO:0000313" key="2">
    <source>
        <dbReference type="EMBL" id="QCF27811.1"/>
    </source>
</evidence>
<reference evidence="2 3" key="1">
    <citation type="submission" date="2018-07" db="EMBL/GenBank/DDBJ databases">
        <title>Marsedoiliclastica nanhaica gen. nov. sp. nov., a novel marine hydrocarbonoclastic bacterium isolated from an in-situ enriched hydrocarbon-degrading consortium in deep-sea sediment.</title>
        <authorList>
            <person name="Dong C."/>
            <person name="Ma T."/>
            <person name="Liu R."/>
            <person name="Shao Z."/>
        </authorList>
    </citation>
    <scope>NUCLEOTIDE SEQUENCE [LARGE SCALE GENOMIC DNA]</scope>
    <source>
        <strain evidence="3">soil36-7</strain>
    </source>
</reference>
<dbReference type="GO" id="GO:0097367">
    <property type="term" value="F:carbohydrate derivative binding"/>
    <property type="evidence" value="ECO:0007669"/>
    <property type="project" value="InterPro"/>
</dbReference>
<dbReference type="InterPro" id="IPR001347">
    <property type="entry name" value="SIS_dom"/>
</dbReference>
<dbReference type="InterPro" id="IPR046348">
    <property type="entry name" value="SIS_dom_sf"/>
</dbReference>
<dbReference type="InterPro" id="IPR050099">
    <property type="entry name" value="SIS_GmhA/DiaA_subfam"/>
</dbReference>
<protein>
    <submittedName>
        <fullName evidence="2">SIS domain-containing protein</fullName>
    </submittedName>
</protein>
<dbReference type="Gene3D" id="3.40.50.10490">
    <property type="entry name" value="Glucose-6-phosphate isomerase like protein, domain 1"/>
    <property type="match status" value="1"/>
</dbReference>
<dbReference type="EMBL" id="CP031093">
    <property type="protein sequence ID" value="QCF27811.1"/>
    <property type="molecule type" value="Genomic_DNA"/>
</dbReference>
<organism evidence="2 3">
    <name type="scientific">Hydrocarboniclastica marina</name>
    <dbReference type="NCBI Taxonomy" id="2259620"/>
    <lineage>
        <taxon>Bacteria</taxon>
        <taxon>Pseudomonadati</taxon>
        <taxon>Pseudomonadota</taxon>
        <taxon>Gammaproteobacteria</taxon>
        <taxon>Alteromonadales</taxon>
        <taxon>Alteromonadaceae</taxon>
        <taxon>Hydrocarboniclastica</taxon>
    </lineage>
</organism>
<dbReference type="AlphaFoldDB" id="A0A4P7XKZ0"/>
<dbReference type="CDD" id="cd05006">
    <property type="entry name" value="SIS_GmhA"/>
    <property type="match status" value="1"/>
</dbReference>
<dbReference type="PROSITE" id="PS51464">
    <property type="entry name" value="SIS"/>
    <property type="match status" value="1"/>
</dbReference>
<dbReference type="Proteomes" id="UP000298049">
    <property type="component" value="Chromosome"/>
</dbReference>
<dbReference type="SUPFAM" id="SSF53697">
    <property type="entry name" value="SIS domain"/>
    <property type="match status" value="1"/>
</dbReference>
<dbReference type="GO" id="GO:1901135">
    <property type="term" value="P:carbohydrate derivative metabolic process"/>
    <property type="evidence" value="ECO:0007669"/>
    <property type="project" value="InterPro"/>
</dbReference>
<keyword evidence="3" id="KW-1185">Reference proteome</keyword>
<evidence type="ECO:0000313" key="3">
    <source>
        <dbReference type="Proteomes" id="UP000298049"/>
    </source>
</evidence>
<dbReference type="Pfam" id="PF13580">
    <property type="entry name" value="SIS_2"/>
    <property type="match status" value="1"/>
</dbReference>
<dbReference type="OrthoDB" id="9810929at2"/>
<dbReference type="PANTHER" id="PTHR30390:SF6">
    <property type="entry name" value="DNAA INITIATOR-ASSOCIATING PROTEIN DIAA"/>
    <property type="match status" value="1"/>
</dbReference>
<dbReference type="PANTHER" id="PTHR30390">
    <property type="entry name" value="SEDOHEPTULOSE 7-PHOSPHATE ISOMERASE / DNAA INITIATOR-ASSOCIATING FACTOR FOR REPLICATION INITIATION"/>
    <property type="match status" value="1"/>
</dbReference>
<evidence type="ECO:0000259" key="1">
    <source>
        <dbReference type="PROSITE" id="PS51464"/>
    </source>
</evidence>
<name>A0A4P7XKZ0_9ALTE</name>
<dbReference type="KEGG" id="hmi:soil367_03825"/>
<proteinExistence type="predicted"/>
<feature type="domain" description="SIS" evidence="1">
    <location>
        <begin position="37"/>
        <end position="195"/>
    </location>
</feature>
<accession>A0A4P7XKZ0</accession>
<gene>
    <name evidence="2" type="ORF">soil367_03825</name>
</gene>
<dbReference type="InterPro" id="IPR035461">
    <property type="entry name" value="GmhA/DiaA"/>
</dbReference>
<sequence length="196" mass="21119">MNDNADYITRHFAEHMEAVAQSAGAITPALSQAAELLVETLLGDGRILACGNGTANTLAQYFCTCLLNRYEHDRPALPAINLGSDATTFAAICRDSRFNETFSRQIRGLGKDGDILFVVSDDGNRANLIQAIQAAHERQMLVIAVTAGEDRDLSALLSNRDTEICLPHLSPGMTSEVVLVVLNSLCGLVEKLLFGN</sequence>